<dbReference type="KEGG" id="adin:H7849_16805"/>
<evidence type="ECO:0000313" key="4">
    <source>
        <dbReference type="Proteomes" id="UP000515312"/>
    </source>
</evidence>
<feature type="region of interest" description="Disordered" evidence="1">
    <location>
        <begin position="1"/>
        <end position="31"/>
    </location>
</feature>
<feature type="compositionally biased region" description="Basic and acidic residues" evidence="1">
    <location>
        <begin position="16"/>
        <end position="31"/>
    </location>
</feature>
<keyword evidence="4" id="KW-1185">Reference proteome</keyword>
<dbReference type="Pfam" id="PF13683">
    <property type="entry name" value="rve_3"/>
    <property type="match status" value="1"/>
</dbReference>
<dbReference type="RefSeq" id="WP_186740873.1">
    <property type="nucleotide sequence ID" value="NZ_CP060394.1"/>
</dbReference>
<dbReference type="Proteomes" id="UP000515312">
    <property type="component" value="Chromosome"/>
</dbReference>
<protein>
    <submittedName>
        <fullName evidence="3">Transposase</fullName>
    </submittedName>
</protein>
<name>A0A7G8BE02_9BACT</name>
<reference evidence="3 4" key="1">
    <citation type="submission" date="2020-08" db="EMBL/GenBank/DDBJ databases">
        <title>Edaphobacter telluris sp. nov. and Acidobacterium dinghuensis sp. nov., two acidobacteria isolated from forest soil.</title>
        <authorList>
            <person name="Fu J."/>
            <person name="Qiu L."/>
        </authorList>
    </citation>
    <scope>NUCLEOTIDE SEQUENCE [LARGE SCALE GENOMIC DNA]</scope>
    <source>
        <strain evidence="3">4Y35</strain>
    </source>
</reference>
<accession>A0A7G8BE02</accession>
<feature type="domain" description="Integrase catalytic" evidence="2">
    <location>
        <begin position="2"/>
        <end position="30"/>
    </location>
</feature>
<organism evidence="3 4">
    <name type="scientific">Alloacidobacterium dinghuense</name>
    <dbReference type="NCBI Taxonomy" id="2763107"/>
    <lineage>
        <taxon>Bacteria</taxon>
        <taxon>Pseudomonadati</taxon>
        <taxon>Acidobacteriota</taxon>
        <taxon>Terriglobia</taxon>
        <taxon>Terriglobales</taxon>
        <taxon>Acidobacteriaceae</taxon>
        <taxon>Alloacidobacterium</taxon>
    </lineage>
</organism>
<proteinExistence type="predicted"/>
<dbReference type="InterPro" id="IPR001584">
    <property type="entry name" value="Integrase_cat-core"/>
</dbReference>
<evidence type="ECO:0000313" key="3">
    <source>
        <dbReference type="EMBL" id="QNI30772.1"/>
    </source>
</evidence>
<sequence>MRHIQPGKPTQNGHIESAHDRLREECLRASP</sequence>
<dbReference type="AlphaFoldDB" id="A0A7G8BE02"/>
<dbReference type="GO" id="GO:0015074">
    <property type="term" value="P:DNA integration"/>
    <property type="evidence" value="ECO:0007669"/>
    <property type="project" value="InterPro"/>
</dbReference>
<evidence type="ECO:0000259" key="2">
    <source>
        <dbReference type="Pfam" id="PF13683"/>
    </source>
</evidence>
<gene>
    <name evidence="3" type="ORF">H7849_16805</name>
</gene>
<dbReference type="EMBL" id="CP060394">
    <property type="protein sequence ID" value="QNI30772.1"/>
    <property type="molecule type" value="Genomic_DNA"/>
</dbReference>
<evidence type="ECO:0000256" key="1">
    <source>
        <dbReference type="SAM" id="MobiDB-lite"/>
    </source>
</evidence>